<proteinExistence type="inferred from homology"/>
<reference evidence="14 15" key="1">
    <citation type="submission" date="2018-09" db="EMBL/GenBank/DDBJ databases">
        <authorList>
            <person name="Tagini F."/>
        </authorList>
    </citation>
    <scope>NUCLEOTIDE SEQUENCE [LARGE SCALE GENOMIC DNA]</scope>
    <source>
        <strain evidence="14 15">MK4</strain>
    </source>
</reference>
<dbReference type="InterPro" id="IPR046373">
    <property type="entry name" value="Acyl-CoA_Oxase/DH_mid-dom_sf"/>
</dbReference>
<dbReference type="Proteomes" id="UP000271464">
    <property type="component" value="Unassembled WGS sequence"/>
</dbReference>
<comment type="similarity">
    <text evidence="3 10">Belongs to the acyl-CoA dehydrogenase family.</text>
</comment>
<protein>
    <recommendedName>
        <fullName evidence="8">Acyl-[acyl-carrier-protein] dehydrogenase MbtN</fullName>
    </recommendedName>
    <alternativeName>
        <fullName evidence="9">Mycobactin synthase protein N</fullName>
    </alternativeName>
</protein>
<evidence type="ECO:0000256" key="7">
    <source>
        <dbReference type="ARBA" id="ARBA00037085"/>
    </source>
</evidence>
<feature type="domain" description="Acyl-CoA oxidase/dehydrogenase middle" evidence="12">
    <location>
        <begin position="198"/>
        <end position="295"/>
    </location>
</feature>
<name>A0ABY6RIH8_9MYCO</name>
<dbReference type="PROSITE" id="PS00072">
    <property type="entry name" value="ACYL_COA_DH_1"/>
    <property type="match status" value="1"/>
</dbReference>
<dbReference type="InterPro" id="IPR009075">
    <property type="entry name" value="AcylCo_DH/oxidase_C"/>
</dbReference>
<evidence type="ECO:0000256" key="8">
    <source>
        <dbReference type="ARBA" id="ARBA00040394"/>
    </source>
</evidence>
<evidence type="ECO:0000313" key="14">
    <source>
        <dbReference type="EMBL" id="VAZ93867.1"/>
    </source>
</evidence>
<keyword evidence="15" id="KW-1185">Reference proteome</keyword>
<dbReference type="EMBL" id="UPHM01000057">
    <property type="protein sequence ID" value="VAZ93867.1"/>
    <property type="molecule type" value="Genomic_DNA"/>
</dbReference>
<feature type="domain" description="Acyl-CoA dehydrogenase/oxidase C-terminal" evidence="11">
    <location>
        <begin position="310"/>
        <end position="456"/>
    </location>
</feature>
<evidence type="ECO:0000256" key="1">
    <source>
        <dbReference type="ARBA" id="ARBA00001974"/>
    </source>
</evidence>
<dbReference type="GO" id="GO:0016491">
    <property type="term" value="F:oxidoreductase activity"/>
    <property type="evidence" value="ECO:0007669"/>
    <property type="project" value="UniProtKB-KW"/>
</dbReference>
<dbReference type="InterPro" id="IPR037069">
    <property type="entry name" value="AcylCoA_DH/ox_N_sf"/>
</dbReference>
<dbReference type="Gene3D" id="1.10.540.10">
    <property type="entry name" value="Acyl-CoA dehydrogenase/oxidase, N-terminal domain"/>
    <property type="match status" value="1"/>
</dbReference>
<comment type="cofactor">
    <cofactor evidence="1 10">
        <name>FAD</name>
        <dbReference type="ChEBI" id="CHEBI:57692"/>
    </cofactor>
</comment>
<dbReference type="InterPro" id="IPR036250">
    <property type="entry name" value="AcylCo_DH-like_C"/>
</dbReference>
<dbReference type="PANTHER" id="PTHR48083">
    <property type="entry name" value="MEDIUM-CHAIN SPECIFIC ACYL-COA DEHYDROGENASE, MITOCHONDRIAL-RELATED"/>
    <property type="match status" value="1"/>
</dbReference>
<dbReference type="Gene3D" id="2.40.110.10">
    <property type="entry name" value="Butyryl-CoA Dehydrogenase, subunit A, domain 2"/>
    <property type="match status" value="1"/>
</dbReference>
<evidence type="ECO:0000256" key="9">
    <source>
        <dbReference type="ARBA" id="ARBA00042660"/>
    </source>
</evidence>
<evidence type="ECO:0000313" key="15">
    <source>
        <dbReference type="Proteomes" id="UP000271464"/>
    </source>
</evidence>
<accession>A0ABY6RIH8</accession>
<evidence type="ECO:0000256" key="4">
    <source>
        <dbReference type="ARBA" id="ARBA00022630"/>
    </source>
</evidence>
<evidence type="ECO:0000256" key="10">
    <source>
        <dbReference type="RuleBase" id="RU362125"/>
    </source>
</evidence>
<comment type="pathway">
    <text evidence="2">Siderophore biosynthesis; mycobactin biosynthesis.</text>
</comment>
<gene>
    <name evidence="14" type="primary">mmgC_1</name>
    <name evidence="14" type="ORF">LAUMK4_02612</name>
</gene>
<sequence length="456" mass="49829">MIVRAIVVTVDARWCGADGIGSAGRDVVGDTGAAARSGSMPGFLPNPPPTIGNYANLNRYCAEQHQGAVMSELFPAYRASWETDQHRELRKYAAEFLLKESTPNQERWARDHQVDREYWNKLGDAGLLGLDLPEQFGGAGGDFGYSAVFAEEQALAHDTSSGWAVHSPIAAHYLNAYGNEEQKQRWLPRVISGDAVLAIAMTEPGAGSDLQGIRTTAVRDGSHYVINGSKTFISNGTHCDLLIIVTKTDPTAGAAGISLIVAETDASLHGFERGRVLEKIGQHGQDTRELFFSDMRVPVANLLGENEGLGFYQLMEQLARERLVIASQCAGLAECAVLEAIRYTRQREAFGRPLIQFQHSRFELAQLKAETLSIKTTVDHCVQQYIDGNNDPATASMAKLIAADKAVDIVDRCLQFFGGYGYMMEYPIARAYAAARVTKIYGGTSEIMKEIISRSL</sequence>
<keyword evidence="4 10" id="KW-0285">Flavoprotein</keyword>
<keyword evidence="6 10" id="KW-0560">Oxidoreductase</keyword>
<dbReference type="InterPro" id="IPR013786">
    <property type="entry name" value="AcylCoA_DH/ox_N"/>
</dbReference>
<dbReference type="Gene3D" id="1.20.140.10">
    <property type="entry name" value="Butyryl-CoA Dehydrogenase, subunit A, domain 3"/>
    <property type="match status" value="1"/>
</dbReference>
<keyword evidence="5 10" id="KW-0274">FAD</keyword>
<evidence type="ECO:0000259" key="13">
    <source>
        <dbReference type="Pfam" id="PF02771"/>
    </source>
</evidence>
<dbReference type="PANTHER" id="PTHR48083:SF20">
    <property type="entry name" value="LONG-CHAIN SPECIFIC ACYL-COA DEHYDROGENASE, MITOCHONDRIAL"/>
    <property type="match status" value="1"/>
</dbReference>
<dbReference type="Pfam" id="PF00441">
    <property type="entry name" value="Acyl-CoA_dh_1"/>
    <property type="match status" value="1"/>
</dbReference>
<dbReference type="InterPro" id="IPR050741">
    <property type="entry name" value="Acyl-CoA_dehydrogenase"/>
</dbReference>
<evidence type="ECO:0000259" key="11">
    <source>
        <dbReference type="Pfam" id="PF00441"/>
    </source>
</evidence>
<dbReference type="InterPro" id="IPR006089">
    <property type="entry name" value="Acyl-CoA_DH_CS"/>
</dbReference>
<dbReference type="Pfam" id="PF02770">
    <property type="entry name" value="Acyl-CoA_dh_M"/>
    <property type="match status" value="1"/>
</dbReference>
<evidence type="ECO:0000256" key="2">
    <source>
        <dbReference type="ARBA" id="ARBA00005102"/>
    </source>
</evidence>
<evidence type="ECO:0000256" key="6">
    <source>
        <dbReference type="ARBA" id="ARBA00023002"/>
    </source>
</evidence>
<dbReference type="SUPFAM" id="SSF56645">
    <property type="entry name" value="Acyl-CoA dehydrogenase NM domain-like"/>
    <property type="match status" value="1"/>
</dbReference>
<dbReference type="SUPFAM" id="SSF47203">
    <property type="entry name" value="Acyl-CoA dehydrogenase C-terminal domain-like"/>
    <property type="match status" value="1"/>
</dbReference>
<dbReference type="InterPro" id="IPR006091">
    <property type="entry name" value="Acyl-CoA_Oxase/DH_mid-dom"/>
</dbReference>
<evidence type="ECO:0000259" key="12">
    <source>
        <dbReference type="Pfam" id="PF02770"/>
    </source>
</evidence>
<feature type="domain" description="Acyl-CoA dehydrogenase/oxidase N-terminal" evidence="13">
    <location>
        <begin position="83"/>
        <end position="194"/>
    </location>
</feature>
<dbReference type="InterPro" id="IPR009100">
    <property type="entry name" value="AcylCoA_DH/oxidase_NM_dom_sf"/>
</dbReference>
<dbReference type="Pfam" id="PF02771">
    <property type="entry name" value="Acyl-CoA_dh_N"/>
    <property type="match status" value="1"/>
</dbReference>
<comment type="caution">
    <text evidence="14">The sequence shown here is derived from an EMBL/GenBank/DDBJ whole genome shotgun (WGS) entry which is preliminary data.</text>
</comment>
<evidence type="ECO:0000256" key="3">
    <source>
        <dbReference type="ARBA" id="ARBA00009347"/>
    </source>
</evidence>
<comment type="function">
    <text evidence="7">Catalyzes the dehydrogenation at the alpha-beta position of ACP-bound acyl chains. This results in the introduction of a double bond in the lipidic chain, which is further transferred to the epsilon-amino group of lysine residue in the mycobactin core by MbtK.</text>
</comment>
<evidence type="ECO:0000256" key="5">
    <source>
        <dbReference type="ARBA" id="ARBA00022827"/>
    </source>
</evidence>
<organism evidence="14 15">
    <name type="scientific">Mycobacterium persicum</name>
    <dbReference type="NCBI Taxonomy" id="1487726"/>
    <lineage>
        <taxon>Bacteria</taxon>
        <taxon>Bacillati</taxon>
        <taxon>Actinomycetota</taxon>
        <taxon>Actinomycetes</taxon>
        <taxon>Mycobacteriales</taxon>
        <taxon>Mycobacteriaceae</taxon>
        <taxon>Mycobacterium</taxon>
    </lineage>
</organism>